<dbReference type="AlphaFoldDB" id="A0A498L3U7"/>
<keyword evidence="7" id="KW-1185">Reference proteome</keyword>
<evidence type="ECO:0000259" key="5">
    <source>
        <dbReference type="PROSITE" id="PS51643"/>
    </source>
</evidence>
<evidence type="ECO:0000313" key="6">
    <source>
        <dbReference type="EMBL" id="RXK48695.1"/>
    </source>
</evidence>
<proteinExistence type="predicted"/>
<feature type="compositionally biased region" description="Basic and acidic residues" evidence="4">
    <location>
        <begin position="227"/>
        <end position="239"/>
    </location>
</feature>
<dbReference type="OrthoDB" id="43851at2157"/>
<feature type="region of interest" description="Disordered" evidence="4">
    <location>
        <begin position="219"/>
        <end position="252"/>
    </location>
</feature>
<dbReference type="Proteomes" id="UP000289691">
    <property type="component" value="Unassembled WGS sequence"/>
</dbReference>
<reference evidence="6 7" key="1">
    <citation type="submission" date="2019-01" db="EMBL/GenBank/DDBJ databases">
        <title>Halorientalis sp. F13-25 a new haloarchaeum isolated from hypersaline water.</title>
        <authorList>
            <person name="Ana D.-V."/>
            <person name="Cristina S.-P."/>
            <person name="Antonio V."/>
        </authorList>
    </citation>
    <scope>NUCLEOTIDE SEQUENCE [LARGE SCALE GENOMIC DNA]</scope>
    <source>
        <strain evidence="6 7">F13-25</strain>
    </source>
</reference>
<keyword evidence="6" id="KW-0540">Nuclease</keyword>
<dbReference type="InterPro" id="IPR006483">
    <property type="entry name" value="CRISPR-assoc_Cas3_HD"/>
</dbReference>
<dbReference type="NCBIfam" id="TIGR01596">
    <property type="entry name" value="cas3_HD"/>
    <property type="match status" value="1"/>
</dbReference>
<keyword evidence="3" id="KW-0051">Antiviral defense</keyword>
<comment type="caution">
    <text evidence="6">The sequence shown here is derived from an EMBL/GenBank/DDBJ whole genome shotgun (WGS) entry which is preliminary data.</text>
</comment>
<dbReference type="EMBL" id="RDFA01000004">
    <property type="protein sequence ID" value="RXK48695.1"/>
    <property type="molecule type" value="Genomic_DNA"/>
</dbReference>
<gene>
    <name evidence="6" type="ORF">EAF64_13570</name>
</gene>
<evidence type="ECO:0000256" key="1">
    <source>
        <dbReference type="ARBA" id="ARBA00022723"/>
    </source>
</evidence>
<keyword evidence="1" id="KW-0479">Metal-binding</keyword>
<dbReference type="GO" id="GO:0051607">
    <property type="term" value="P:defense response to virus"/>
    <property type="evidence" value="ECO:0007669"/>
    <property type="project" value="UniProtKB-KW"/>
</dbReference>
<dbReference type="InterPro" id="IPR038257">
    <property type="entry name" value="CRISPR-assoc_Cas3_HD_sf"/>
</dbReference>
<dbReference type="PROSITE" id="PS51643">
    <property type="entry name" value="HD_CAS3"/>
    <property type="match status" value="1"/>
</dbReference>
<keyword evidence="2" id="KW-0378">Hydrolase</keyword>
<evidence type="ECO:0000256" key="3">
    <source>
        <dbReference type="ARBA" id="ARBA00023118"/>
    </source>
</evidence>
<evidence type="ECO:0000256" key="4">
    <source>
        <dbReference type="SAM" id="MobiDB-lite"/>
    </source>
</evidence>
<evidence type="ECO:0000256" key="2">
    <source>
        <dbReference type="ARBA" id="ARBA00022801"/>
    </source>
</evidence>
<dbReference type="RefSeq" id="WP_129069532.1">
    <property type="nucleotide sequence ID" value="NZ_RDFA01000004.1"/>
</dbReference>
<dbReference type="SUPFAM" id="SSF109604">
    <property type="entry name" value="HD-domain/PDEase-like"/>
    <property type="match status" value="1"/>
</dbReference>
<feature type="domain" description="HD Cas3-type" evidence="5">
    <location>
        <begin position="12"/>
        <end position="217"/>
    </location>
</feature>
<dbReference type="CDD" id="cd09641">
    <property type="entry name" value="Cas3''_I"/>
    <property type="match status" value="1"/>
</dbReference>
<dbReference type="GO" id="GO:0016787">
    <property type="term" value="F:hydrolase activity"/>
    <property type="evidence" value="ECO:0007669"/>
    <property type="project" value="UniProtKB-KW"/>
</dbReference>
<dbReference type="Gene3D" id="1.10.3210.30">
    <property type="match status" value="1"/>
</dbReference>
<protein>
    <submittedName>
        <fullName evidence="6">CRISPR-associated endonuclease Cas3</fullName>
    </submittedName>
</protein>
<keyword evidence="6" id="KW-0255">Endonuclease</keyword>
<dbReference type="GO" id="GO:0004519">
    <property type="term" value="F:endonuclease activity"/>
    <property type="evidence" value="ECO:0007669"/>
    <property type="project" value="UniProtKB-KW"/>
</dbReference>
<sequence length="290" mass="32240">MGRELPSLAAYPARPGQSLAQHLAGVVKNAQRLAPEGATPAYGDDWETLLSAIAWTHDAGKLTEWFETYLETKSRAHAPRVKHIHHGFVGALLTAHTLYSLDMSGPAITAGFIAVAKHHGVIPTLESVLQKYLTPKPADESKYEVARDQLQHIGARAPNAIDDLLQQASEDHLQWVDVYVDTPQTYRRLLIAPQQFDEHFYKSVLRAWSTLVCADKLDAATPTRPGDAPRRPSLDDFRANIDGLPDGETPTEQQMDKLRSQAHDRAWQQLLDHHEQGDRLFNIALPTGFG</sequence>
<dbReference type="Pfam" id="PF18019">
    <property type="entry name" value="Cas3_HD"/>
    <property type="match status" value="1"/>
</dbReference>
<dbReference type="GO" id="GO:0046872">
    <property type="term" value="F:metal ion binding"/>
    <property type="evidence" value="ECO:0007669"/>
    <property type="project" value="UniProtKB-KW"/>
</dbReference>
<name>A0A498L3U7_9EURY</name>
<accession>A0A498L3U7</accession>
<organism evidence="6 7">
    <name type="scientific">Halorientalis pallida</name>
    <dbReference type="NCBI Taxonomy" id="2479928"/>
    <lineage>
        <taxon>Archaea</taxon>
        <taxon>Methanobacteriati</taxon>
        <taxon>Methanobacteriota</taxon>
        <taxon>Stenosarchaea group</taxon>
        <taxon>Halobacteria</taxon>
        <taxon>Halobacteriales</taxon>
        <taxon>Haloarculaceae</taxon>
        <taxon>Halorientalis</taxon>
    </lineage>
</organism>
<evidence type="ECO:0000313" key="7">
    <source>
        <dbReference type="Proteomes" id="UP000289691"/>
    </source>
</evidence>